<evidence type="ECO:0000256" key="1">
    <source>
        <dbReference type="SAM" id="Phobius"/>
    </source>
</evidence>
<gene>
    <name evidence="2" type="ORF">MCHUDSM44219_04236</name>
</gene>
<reference evidence="2 3" key="1">
    <citation type="journal article" date="2015" name="Genome Biol. Evol.">
        <title>Characterization of Three Mycobacterium spp. with Potential Use in Bioremediation by Genome Sequencing and Comparative Genomics.</title>
        <authorList>
            <person name="Das S."/>
            <person name="Pettersson B.M."/>
            <person name="Behra P.R."/>
            <person name="Ramesh M."/>
            <person name="Dasgupta S."/>
            <person name="Bhattacharya A."/>
            <person name="Kirsebom L.A."/>
        </authorList>
    </citation>
    <scope>NUCLEOTIDE SEQUENCE [LARGE SCALE GENOMIC DNA]</scope>
    <source>
        <strain evidence="2 3">DSM 44219</strain>
    </source>
</reference>
<name>A0A0J6VSA4_MYCCU</name>
<accession>A0A0J6VSA4</accession>
<evidence type="ECO:0000313" key="2">
    <source>
        <dbReference type="EMBL" id="KMO73059.1"/>
    </source>
</evidence>
<proteinExistence type="predicted"/>
<evidence type="ECO:0000313" key="3">
    <source>
        <dbReference type="Proteomes" id="UP000036176"/>
    </source>
</evidence>
<dbReference type="AlphaFoldDB" id="A0A0J6VSA4"/>
<dbReference type="PATRIC" id="fig|1800.3.peg.4258"/>
<dbReference type="EMBL" id="JYNX01000060">
    <property type="protein sequence ID" value="KMO73059.1"/>
    <property type="molecule type" value="Genomic_DNA"/>
</dbReference>
<sequence>MTDEEPNLRKRSRWPFAIAALITIGVVITVIGVIYWRDSKSDSSFGPRVSWQPSNQIVLKSSMSVRPVSGWRLGAADLSLPEGIRFSTDDMPIHSRPLIGNIGDRAFLLARTLGSPTEWWLAGVDVSDGQRLFPAIQLNTGSRPECFLNGPDAVLCLTSELANRTAWVIDSHTGVVTYTGPTDLDVQPNDLNVEQVGIYAVAQTVDQGVYGVGPRANTTWFVPGAGDASPKYLNTLDTDPPGLGFQTTSGRGSFGKIVFSLSDGRVIRPHVPAGAEQQDTLLYPGGFGARIASNGDDEIQLFDDNGNRSAPRPVVGQFPTTKGFFDLPIISVHDVSHGWVAITPRGELVFAAPKDSGGPVRFIGSRLIINASEFSTRGWAQYDTRSGSWGKRCTNLDLDFGYLGYDGRVAVTRDGNQTIGLDTEATDLDTCERLWVISSAPGVWRDVWRINTTLVQLSDDGTELTSLVAP</sequence>
<keyword evidence="3" id="KW-1185">Reference proteome</keyword>
<dbReference type="Proteomes" id="UP000036176">
    <property type="component" value="Unassembled WGS sequence"/>
</dbReference>
<keyword evidence="1" id="KW-1133">Transmembrane helix</keyword>
<evidence type="ECO:0008006" key="4">
    <source>
        <dbReference type="Google" id="ProtNLM"/>
    </source>
</evidence>
<keyword evidence="1" id="KW-0812">Transmembrane</keyword>
<keyword evidence="1" id="KW-0472">Membrane</keyword>
<feature type="transmembrane region" description="Helical" evidence="1">
    <location>
        <begin position="16"/>
        <end position="36"/>
    </location>
</feature>
<protein>
    <recommendedName>
        <fullName evidence="4">PQQ enzyme repeat protein</fullName>
    </recommendedName>
</protein>
<organism evidence="2 3">
    <name type="scientific">Mycolicibacterium chubuense</name>
    <name type="common">Mycobacterium chubuense</name>
    <dbReference type="NCBI Taxonomy" id="1800"/>
    <lineage>
        <taxon>Bacteria</taxon>
        <taxon>Bacillati</taxon>
        <taxon>Actinomycetota</taxon>
        <taxon>Actinomycetes</taxon>
        <taxon>Mycobacteriales</taxon>
        <taxon>Mycobacteriaceae</taxon>
        <taxon>Mycolicibacterium</taxon>
    </lineage>
</organism>
<comment type="caution">
    <text evidence="2">The sequence shown here is derived from an EMBL/GenBank/DDBJ whole genome shotgun (WGS) entry which is preliminary data.</text>
</comment>